<feature type="transmembrane region" description="Helical" evidence="1">
    <location>
        <begin position="127"/>
        <end position="151"/>
    </location>
</feature>
<reference evidence="2" key="1">
    <citation type="submission" date="2025-08" db="UniProtKB">
        <authorList>
            <consortium name="Ensembl"/>
        </authorList>
    </citation>
    <scope>IDENTIFICATION</scope>
</reference>
<evidence type="ECO:0000313" key="3">
    <source>
        <dbReference type="Proteomes" id="UP000694557"/>
    </source>
</evidence>
<proteinExistence type="predicted"/>
<keyword evidence="3" id="KW-1185">Reference proteome</keyword>
<evidence type="ECO:0000256" key="1">
    <source>
        <dbReference type="SAM" id="Phobius"/>
    </source>
</evidence>
<keyword evidence="1" id="KW-0472">Membrane</keyword>
<protein>
    <recommendedName>
        <fullName evidence="4">Ig-like domain-containing protein</fullName>
    </recommendedName>
</protein>
<organism evidence="2 3">
    <name type="scientific">Oncorhynchus kisutch</name>
    <name type="common">Coho salmon</name>
    <name type="synonym">Salmo kisutch</name>
    <dbReference type="NCBI Taxonomy" id="8019"/>
    <lineage>
        <taxon>Eukaryota</taxon>
        <taxon>Metazoa</taxon>
        <taxon>Chordata</taxon>
        <taxon>Craniata</taxon>
        <taxon>Vertebrata</taxon>
        <taxon>Euteleostomi</taxon>
        <taxon>Actinopterygii</taxon>
        <taxon>Neopterygii</taxon>
        <taxon>Teleostei</taxon>
        <taxon>Protacanthopterygii</taxon>
        <taxon>Salmoniformes</taxon>
        <taxon>Salmonidae</taxon>
        <taxon>Salmoninae</taxon>
        <taxon>Oncorhynchus</taxon>
    </lineage>
</organism>
<keyword evidence="1" id="KW-0812">Transmembrane</keyword>
<name>A0A8C7FCK3_ONCKI</name>
<accession>A0A8C7FCK3</accession>
<sequence length="186" mass="20669">ISTLGCPTRFVLSFAFYFPVCVHSRYMKDAEDARSKCGDDSVLYLGSAVKGINTTQWYAGLEREVELLADHSFDIFLLNVTAVDSGRYKCLSSVLIYTQCISFQCIITFSFAGCLDNKSTDQSEESNTILVLSIVGLMAALPTISSMYFTFQQLLDAPFEKKDLMLIYTLGPNWSGQASLKHDVCV</sequence>
<dbReference type="Proteomes" id="UP000694557">
    <property type="component" value="Unassembled WGS sequence"/>
</dbReference>
<evidence type="ECO:0000313" key="2">
    <source>
        <dbReference type="Ensembl" id="ENSOKIP00005026087.1"/>
    </source>
</evidence>
<reference evidence="2" key="2">
    <citation type="submission" date="2025-09" db="UniProtKB">
        <authorList>
            <consortium name="Ensembl"/>
        </authorList>
    </citation>
    <scope>IDENTIFICATION</scope>
</reference>
<evidence type="ECO:0008006" key="4">
    <source>
        <dbReference type="Google" id="ProtNLM"/>
    </source>
</evidence>
<dbReference type="GeneTree" id="ENSGT01000000220550"/>
<keyword evidence="1" id="KW-1133">Transmembrane helix</keyword>
<dbReference type="Ensembl" id="ENSOKIT00005027593.1">
    <property type="protein sequence ID" value="ENSOKIP00005026087.1"/>
    <property type="gene ID" value="ENSOKIG00005011269.1"/>
</dbReference>
<dbReference type="AlphaFoldDB" id="A0A8C7FCK3"/>
<feature type="transmembrane region" description="Helical" evidence="1">
    <location>
        <begin position="94"/>
        <end position="115"/>
    </location>
</feature>